<evidence type="ECO:0000256" key="5">
    <source>
        <dbReference type="ARBA" id="ARBA00022970"/>
    </source>
</evidence>
<organism evidence="7">
    <name type="scientific">Thermosulfidibacter takaii</name>
    <dbReference type="NCBI Taxonomy" id="412593"/>
    <lineage>
        <taxon>Bacteria</taxon>
        <taxon>Pseudomonadati</taxon>
        <taxon>Thermosulfidibacterota</taxon>
        <taxon>Thermosulfidibacteria</taxon>
        <taxon>Thermosulfidibacterales</taxon>
        <taxon>Thermosulfidibacteraceae</taxon>
    </lineage>
</organism>
<keyword evidence="2" id="KW-0813">Transport</keyword>
<evidence type="ECO:0000256" key="3">
    <source>
        <dbReference type="ARBA" id="ARBA00022741"/>
    </source>
</evidence>
<dbReference type="AlphaFoldDB" id="A0A7C0Y8Y2"/>
<dbReference type="Gene3D" id="3.40.50.300">
    <property type="entry name" value="P-loop containing nucleotide triphosphate hydrolases"/>
    <property type="match status" value="1"/>
</dbReference>
<proteinExistence type="inferred from homology"/>
<dbReference type="Proteomes" id="UP000885690">
    <property type="component" value="Unassembled WGS sequence"/>
</dbReference>
<evidence type="ECO:0000256" key="1">
    <source>
        <dbReference type="ARBA" id="ARBA00005417"/>
    </source>
</evidence>
<feature type="domain" description="ABC transporter" evidence="6">
    <location>
        <begin position="2"/>
        <end position="234"/>
    </location>
</feature>
<keyword evidence="5" id="KW-0029">Amino-acid transport</keyword>
<comment type="caution">
    <text evidence="7">The sequence shown here is derived from an EMBL/GenBank/DDBJ whole genome shotgun (WGS) entry which is preliminary data.</text>
</comment>
<dbReference type="GO" id="GO:0016887">
    <property type="term" value="F:ATP hydrolysis activity"/>
    <property type="evidence" value="ECO:0007669"/>
    <property type="project" value="InterPro"/>
</dbReference>
<dbReference type="GO" id="GO:0015807">
    <property type="term" value="P:L-amino acid transport"/>
    <property type="evidence" value="ECO:0007669"/>
    <property type="project" value="TreeGrafter"/>
</dbReference>
<accession>A0A7C0Y8Y2</accession>
<name>A0A7C0Y8Y2_9BACT</name>
<dbReference type="GO" id="GO:0015658">
    <property type="term" value="F:branched-chain amino acid transmembrane transporter activity"/>
    <property type="evidence" value="ECO:0007669"/>
    <property type="project" value="TreeGrafter"/>
</dbReference>
<dbReference type="SMART" id="SM00382">
    <property type="entry name" value="AAA"/>
    <property type="match status" value="1"/>
</dbReference>
<evidence type="ECO:0000256" key="4">
    <source>
        <dbReference type="ARBA" id="ARBA00022840"/>
    </source>
</evidence>
<comment type="similarity">
    <text evidence="1">Belongs to the ABC transporter superfamily.</text>
</comment>
<keyword evidence="4 7" id="KW-0067">ATP-binding</keyword>
<dbReference type="PANTHER" id="PTHR43820">
    <property type="entry name" value="HIGH-AFFINITY BRANCHED-CHAIN AMINO ACID TRANSPORT ATP-BINDING PROTEIN LIVF"/>
    <property type="match status" value="1"/>
</dbReference>
<keyword evidence="3" id="KW-0547">Nucleotide-binding</keyword>
<dbReference type="GO" id="GO:0005524">
    <property type="term" value="F:ATP binding"/>
    <property type="evidence" value="ECO:0007669"/>
    <property type="project" value="UniProtKB-KW"/>
</dbReference>
<evidence type="ECO:0000256" key="2">
    <source>
        <dbReference type="ARBA" id="ARBA00022448"/>
    </source>
</evidence>
<evidence type="ECO:0000313" key="7">
    <source>
        <dbReference type="EMBL" id="HDD53366.1"/>
    </source>
</evidence>
<dbReference type="SUPFAM" id="SSF52540">
    <property type="entry name" value="P-loop containing nucleoside triphosphate hydrolases"/>
    <property type="match status" value="1"/>
</dbReference>
<dbReference type="PANTHER" id="PTHR43820:SF4">
    <property type="entry name" value="HIGH-AFFINITY BRANCHED-CHAIN AMINO ACID TRANSPORT ATP-BINDING PROTEIN LIVF"/>
    <property type="match status" value="1"/>
</dbReference>
<dbReference type="InterPro" id="IPR027417">
    <property type="entry name" value="P-loop_NTPase"/>
</dbReference>
<dbReference type="Pfam" id="PF00005">
    <property type="entry name" value="ABC_tran"/>
    <property type="match status" value="1"/>
</dbReference>
<evidence type="ECO:0000259" key="6">
    <source>
        <dbReference type="PROSITE" id="PS50893"/>
    </source>
</evidence>
<dbReference type="PROSITE" id="PS00211">
    <property type="entry name" value="ABC_TRANSPORTER_1"/>
    <property type="match status" value="1"/>
</dbReference>
<dbReference type="PROSITE" id="PS50893">
    <property type="entry name" value="ABC_TRANSPORTER_2"/>
    <property type="match status" value="1"/>
</dbReference>
<dbReference type="InterPro" id="IPR003593">
    <property type="entry name" value="AAA+_ATPase"/>
</dbReference>
<dbReference type="InterPro" id="IPR017871">
    <property type="entry name" value="ABC_transporter-like_CS"/>
</dbReference>
<dbReference type="InterPro" id="IPR003439">
    <property type="entry name" value="ABC_transporter-like_ATP-bd"/>
</dbReference>
<protein>
    <submittedName>
        <fullName evidence="7">ABC transporter ATP-binding protein</fullName>
    </submittedName>
</protein>
<gene>
    <name evidence="7" type="ORF">ENF32_04795</name>
</gene>
<sequence>MLQVNNLQVALGDTHVLRDISFSVAEGEVVALVGANGAGKTTLLKTIAGLLTPLSGEILFREEPIQGLPPHKVAEKGIVLVPEGRRVFPLMTVLENLKMGAYLPRARDRILENLERTCRLFPLLRKRKNQRAGTLSGGEQQMLAIARGLMAQPLLLLLDEPSLGLAPKTAQHIFSIIKSIKDLGTTVLLAEQNVHLTLQMADRACVLENGRIVLRGPGPQLLRDPHVREAYLGVPS</sequence>
<dbReference type="EMBL" id="DQWS01000180">
    <property type="protein sequence ID" value="HDD53366.1"/>
    <property type="molecule type" value="Genomic_DNA"/>
</dbReference>
<dbReference type="CDD" id="cd03224">
    <property type="entry name" value="ABC_TM1139_LivF_branched"/>
    <property type="match status" value="1"/>
</dbReference>
<reference evidence="7" key="1">
    <citation type="journal article" date="2020" name="mSystems">
        <title>Genome- and Community-Level Interaction Insights into Carbon Utilization and Element Cycling Functions of Hydrothermarchaeota in Hydrothermal Sediment.</title>
        <authorList>
            <person name="Zhou Z."/>
            <person name="Liu Y."/>
            <person name="Xu W."/>
            <person name="Pan J."/>
            <person name="Luo Z.H."/>
            <person name="Li M."/>
        </authorList>
    </citation>
    <scope>NUCLEOTIDE SEQUENCE [LARGE SCALE GENOMIC DNA]</scope>
    <source>
        <strain evidence="7">HyVt-115</strain>
    </source>
</reference>
<dbReference type="InterPro" id="IPR052156">
    <property type="entry name" value="BCAA_Transport_ATP-bd_LivF"/>
</dbReference>